<organism evidence="2 4">
    <name type="scientific">Cucumis melo var. makuwa</name>
    <name type="common">Oriental melon</name>
    <dbReference type="NCBI Taxonomy" id="1194695"/>
    <lineage>
        <taxon>Eukaryota</taxon>
        <taxon>Viridiplantae</taxon>
        <taxon>Streptophyta</taxon>
        <taxon>Embryophyta</taxon>
        <taxon>Tracheophyta</taxon>
        <taxon>Spermatophyta</taxon>
        <taxon>Magnoliopsida</taxon>
        <taxon>eudicotyledons</taxon>
        <taxon>Gunneridae</taxon>
        <taxon>Pentapetalae</taxon>
        <taxon>rosids</taxon>
        <taxon>fabids</taxon>
        <taxon>Cucurbitales</taxon>
        <taxon>Cucurbitaceae</taxon>
        <taxon>Benincaseae</taxon>
        <taxon>Cucumis</taxon>
    </lineage>
</organism>
<reference evidence="3 4" key="1">
    <citation type="submission" date="2019-08" db="EMBL/GenBank/DDBJ databases">
        <title>Draft genome sequences of two oriental melons (Cucumis melo L. var makuwa).</title>
        <authorList>
            <person name="Kwon S.-Y."/>
        </authorList>
    </citation>
    <scope>NUCLEOTIDE SEQUENCE [LARGE SCALE GENOMIC DNA]</scope>
    <source>
        <strain evidence="4">cv. Chang Bougi</strain>
        <strain evidence="3">cv. SW 3</strain>
        <tissue evidence="2">Leaf</tissue>
    </source>
</reference>
<proteinExistence type="predicted"/>
<evidence type="ECO:0000313" key="2">
    <source>
        <dbReference type="EMBL" id="TYK07206.1"/>
    </source>
</evidence>
<name>A0A5D3CA55_CUCMM</name>
<evidence type="ECO:0000313" key="3">
    <source>
        <dbReference type="Proteomes" id="UP000321393"/>
    </source>
</evidence>
<comment type="caution">
    <text evidence="2">The sequence shown here is derived from an EMBL/GenBank/DDBJ whole genome shotgun (WGS) entry which is preliminary data.</text>
</comment>
<gene>
    <name evidence="2" type="ORF">E5676_scaffold606G00920</name>
    <name evidence="1" type="ORF">E6C27_scaffold90G00880</name>
</gene>
<dbReference type="AlphaFoldDB" id="A0A5D3CA55"/>
<sequence>MLPPNKNVANLTLISSGQPITPKHFSTKPNYFFASAGSVVPSKVVHPNAFNLLILNCLSKSTQTNSCSSLSLLALALTDCATSEACLPFPSLACLQLPIRVAQDVGPTFHNNSHFSQTSA</sequence>
<dbReference type="EMBL" id="SSTE01001308">
    <property type="protein sequence ID" value="KAA0065637.1"/>
    <property type="molecule type" value="Genomic_DNA"/>
</dbReference>
<evidence type="ECO:0000313" key="1">
    <source>
        <dbReference type="EMBL" id="KAA0065637.1"/>
    </source>
</evidence>
<protein>
    <submittedName>
        <fullName evidence="2">Uncharacterized protein</fullName>
    </submittedName>
</protein>
<dbReference type="Proteomes" id="UP000321947">
    <property type="component" value="Unassembled WGS sequence"/>
</dbReference>
<dbReference type="EMBL" id="SSTD01013339">
    <property type="protein sequence ID" value="TYK07206.1"/>
    <property type="molecule type" value="Genomic_DNA"/>
</dbReference>
<dbReference type="Proteomes" id="UP000321393">
    <property type="component" value="Unassembled WGS sequence"/>
</dbReference>
<evidence type="ECO:0000313" key="4">
    <source>
        <dbReference type="Proteomes" id="UP000321947"/>
    </source>
</evidence>
<accession>A0A5D3CA55</accession>